<reference evidence="2 3" key="1">
    <citation type="submission" date="2021-06" db="EMBL/GenBank/DDBJ databases">
        <authorList>
            <person name="Palmer J.M."/>
        </authorList>
    </citation>
    <scope>NUCLEOTIDE SEQUENCE [LARGE SCALE GENOMIC DNA]</scope>
    <source>
        <strain evidence="2 3">XR_2019</strain>
        <tissue evidence="2">Muscle</tissue>
    </source>
</reference>
<keyword evidence="1" id="KW-0732">Signal</keyword>
<proteinExistence type="predicted"/>
<dbReference type="Gene3D" id="3.40.50.2020">
    <property type="match status" value="1"/>
</dbReference>
<sequence>MGNLSHSQPWMFSCFFPLTTQAAVLQLPQMDVLAVPADRQKGWYLSLIAPNTKGPEFAWLDPSRLYCNSQALADCVQDLISQFHSDPIDLVAGIDAMGFILGEKTKSFILSGKNSSD</sequence>
<dbReference type="EMBL" id="JAHRIM010020926">
    <property type="protein sequence ID" value="MEQ2262815.1"/>
    <property type="molecule type" value="Genomic_DNA"/>
</dbReference>
<dbReference type="InterPro" id="IPR029057">
    <property type="entry name" value="PRTase-like"/>
</dbReference>
<feature type="signal peptide" evidence="1">
    <location>
        <begin position="1"/>
        <end position="22"/>
    </location>
</feature>
<gene>
    <name evidence="2" type="ORF">XENORESO_021449</name>
</gene>
<name>A0ABV0W034_9TELE</name>
<accession>A0ABV0W034</accession>
<evidence type="ECO:0000313" key="2">
    <source>
        <dbReference type="EMBL" id="MEQ2262815.1"/>
    </source>
</evidence>
<comment type="caution">
    <text evidence="2">The sequence shown here is derived from an EMBL/GenBank/DDBJ whole genome shotgun (WGS) entry which is preliminary data.</text>
</comment>
<dbReference type="Proteomes" id="UP001444071">
    <property type="component" value="Unassembled WGS sequence"/>
</dbReference>
<keyword evidence="3" id="KW-1185">Reference proteome</keyword>
<evidence type="ECO:0000313" key="3">
    <source>
        <dbReference type="Proteomes" id="UP001444071"/>
    </source>
</evidence>
<evidence type="ECO:0000256" key="1">
    <source>
        <dbReference type="SAM" id="SignalP"/>
    </source>
</evidence>
<organism evidence="2 3">
    <name type="scientific">Xenotaenia resolanae</name>
    <dbReference type="NCBI Taxonomy" id="208358"/>
    <lineage>
        <taxon>Eukaryota</taxon>
        <taxon>Metazoa</taxon>
        <taxon>Chordata</taxon>
        <taxon>Craniata</taxon>
        <taxon>Vertebrata</taxon>
        <taxon>Euteleostomi</taxon>
        <taxon>Actinopterygii</taxon>
        <taxon>Neopterygii</taxon>
        <taxon>Teleostei</taxon>
        <taxon>Neoteleostei</taxon>
        <taxon>Acanthomorphata</taxon>
        <taxon>Ovalentaria</taxon>
        <taxon>Atherinomorphae</taxon>
        <taxon>Cyprinodontiformes</taxon>
        <taxon>Goodeidae</taxon>
        <taxon>Xenotaenia</taxon>
    </lineage>
</organism>
<feature type="chain" id="PRO_5046042588" evidence="1">
    <location>
        <begin position="23"/>
        <end position="117"/>
    </location>
</feature>
<protein>
    <submittedName>
        <fullName evidence="2">Uncharacterized protein</fullName>
    </submittedName>
</protein>